<dbReference type="GO" id="GO:0016020">
    <property type="term" value="C:membrane"/>
    <property type="evidence" value="ECO:0007669"/>
    <property type="project" value="UniProtKB-SubCell"/>
</dbReference>
<feature type="transmembrane region" description="Helical" evidence="7">
    <location>
        <begin position="169"/>
        <end position="187"/>
    </location>
</feature>
<accession>A0AAD9FTR4</accession>
<reference evidence="9" key="1">
    <citation type="submission" date="2023-02" db="EMBL/GenBank/DDBJ databases">
        <title>Identification and recombinant expression of a fungal hydrolase from Papiliotrema laurentii that hydrolyzes apple cutin and clears colloidal polyester polyurethane.</title>
        <authorList>
            <consortium name="DOE Joint Genome Institute"/>
            <person name="Roman V.A."/>
            <person name="Bojanowski C."/>
            <person name="Crable B.R."/>
            <person name="Wagner D.N."/>
            <person name="Hung C.S."/>
            <person name="Nadeau L.J."/>
            <person name="Schratz L."/>
            <person name="Haridas S."/>
            <person name="Pangilinan J."/>
            <person name="Lipzen A."/>
            <person name="Na H."/>
            <person name="Yan M."/>
            <person name="Ng V."/>
            <person name="Grigoriev I.V."/>
            <person name="Spatafora J.W."/>
            <person name="Barlow D."/>
            <person name="Biffinger J."/>
            <person name="Kelley-Loughnane N."/>
            <person name="Varaljay V.A."/>
            <person name="Crookes-Goodson W.J."/>
        </authorList>
    </citation>
    <scope>NUCLEOTIDE SEQUENCE</scope>
    <source>
        <strain evidence="9">5307AH</strain>
    </source>
</reference>
<evidence type="ECO:0000256" key="2">
    <source>
        <dbReference type="ARBA" id="ARBA00008066"/>
    </source>
</evidence>
<evidence type="ECO:0000256" key="1">
    <source>
        <dbReference type="ARBA" id="ARBA00004141"/>
    </source>
</evidence>
<organism evidence="9 10">
    <name type="scientific">Papiliotrema laurentii</name>
    <name type="common">Cryptococcus laurentii</name>
    <dbReference type="NCBI Taxonomy" id="5418"/>
    <lineage>
        <taxon>Eukaryota</taxon>
        <taxon>Fungi</taxon>
        <taxon>Dikarya</taxon>
        <taxon>Basidiomycota</taxon>
        <taxon>Agaricomycotina</taxon>
        <taxon>Tremellomycetes</taxon>
        <taxon>Tremellales</taxon>
        <taxon>Rhynchogastremaceae</taxon>
        <taxon>Papiliotrema</taxon>
    </lineage>
</organism>
<keyword evidence="5 7" id="KW-0472">Membrane</keyword>
<dbReference type="PANTHER" id="PTHR22950:SF697">
    <property type="entry name" value="AMINO ACID TRANSPORTER (EUROFUNG)"/>
    <property type="match status" value="1"/>
</dbReference>
<comment type="similarity">
    <text evidence="2">Belongs to the amino acid/polyamine transporter 2 family.</text>
</comment>
<protein>
    <submittedName>
        <fullName evidence="9">Transmembrane amino acid transporter protein-domain-containing protein</fullName>
    </submittedName>
</protein>
<evidence type="ECO:0000256" key="3">
    <source>
        <dbReference type="ARBA" id="ARBA00022692"/>
    </source>
</evidence>
<evidence type="ECO:0000313" key="9">
    <source>
        <dbReference type="EMBL" id="KAK1925999.1"/>
    </source>
</evidence>
<comment type="subcellular location">
    <subcellularLocation>
        <location evidence="1">Membrane</location>
        <topology evidence="1">Multi-pass membrane protein</topology>
    </subcellularLocation>
</comment>
<dbReference type="EMBL" id="JAODAN010000002">
    <property type="protein sequence ID" value="KAK1925999.1"/>
    <property type="molecule type" value="Genomic_DNA"/>
</dbReference>
<feature type="transmembrane region" description="Helical" evidence="7">
    <location>
        <begin position="131"/>
        <end position="157"/>
    </location>
</feature>
<feature type="region of interest" description="Disordered" evidence="6">
    <location>
        <begin position="1"/>
        <end position="22"/>
    </location>
</feature>
<evidence type="ECO:0000256" key="5">
    <source>
        <dbReference type="ARBA" id="ARBA00023136"/>
    </source>
</evidence>
<feature type="transmembrane region" description="Helical" evidence="7">
    <location>
        <begin position="359"/>
        <end position="378"/>
    </location>
</feature>
<evidence type="ECO:0000256" key="6">
    <source>
        <dbReference type="SAM" id="MobiDB-lite"/>
    </source>
</evidence>
<feature type="transmembrane region" description="Helical" evidence="7">
    <location>
        <begin position="384"/>
        <end position="404"/>
    </location>
</feature>
<keyword evidence="10" id="KW-1185">Reference proteome</keyword>
<feature type="transmembrane region" description="Helical" evidence="7">
    <location>
        <begin position="318"/>
        <end position="338"/>
    </location>
</feature>
<dbReference type="InterPro" id="IPR013057">
    <property type="entry name" value="AA_transpt_TM"/>
</dbReference>
<proteinExistence type="inferred from homology"/>
<dbReference type="PANTHER" id="PTHR22950">
    <property type="entry name" value="AMINO ACID TRANSPORTER"/>
    <property type="match status" value="1"/>
</dbReference>
<evidence type="ECO:0000313" key="10">
    <source>
        <dbReference type="Proteomes" id="UP001182556"/>
    </source>
</evidence>
<keyword evidence="3 7" id="KW-0812">Transmembrane</keyword>
<evidence type="ECO:0000256" key="7">
    <source>
        <dbReference type="SAM" id="Phobius"/>
    </source>
</evidence>
<sequence>MSEKQSHSVSVLDVEKDAGSGSLVNTADVHDVHDESPSEDQEVFKTTVDGENYRTVSWYRTFALMFKVLFSVGILSIPSVFSYVGALPGALLVIGWGAFNTYGGFLLGAFRLRHPGMHGLQDMAYLVGGPIYREVVGVLYVVGYTLVAGSGFIGVATALNALSDHGACTVWFAFVAFVGSTALASFPKLSQIGMAAWIGCATLFVSVGMLVIAVGVQGRPSLAPEGVTDFGYQVIGSPTFLTGMSASLIIFVSSSGTSSFVPIIAEMKNPREYKKPIAASMGLLNVCYIIVSLVVYKYCGIYIASPALGSAGVLIKKISYGIALPGLWISAVLSQHLAAKYVFVRLLRDTPHLQSKTTIHWVTWLGTTVALGIVAFVVAEAVPFFGTLIGLLAAIAYAPMAIVVPMHLWLWDFADHRKGTMVQKLTWGFHVIMLLVGLFMTVGGAYAMIKTIIMEYATGAVTSAFSCANNA</sequence>
<name>A0AAD9FTR4_PAPLA</name>
<evidence type="ECO:0000256" key="4">
    <source>
        <dbReference type="ARBA" id="ARBA00022989"/>
    </source>
</evidence>
<feature type="transmembrane region" description="Helical" evidence="7">
    <location>
        <begin position="90"/>
        <end position="110"/>
    </location>
</feature>
<evidence type="ECO:0000259" key="8">
    <source>
        <dbReference type="Pfam" id="PF01490"/>
    </source>
</evidence>
<feature type="transmembrane region" description="Helical" evidence="7">
    <location>
        <begin position="425"/>
        <end position="449"/>
    </location>
</feature>
<comment type="caution">
    <text evidence="9">The sequence shown here is derived from an EMBL/GenBank/DDBJ whole genome shotgun (WGS) entry which is preliminary data.</text>
</comment>
<keyword evidence="4 7" id="KW-1133">Transmembrane helix</keyword>
<gene>
    <name evidence="9" type="ORF">DB88DRAFT_144321</name>
</gene>
<feature type="transmembrane region" description="Helical" evidence="7">
    <location>
        <begin position="277"/>
        <end position="298"/>
    </location>
</feature>
<dbReference type="GO" id="GO:0015179">
    <property type="term" value="F:L-amino acid transmembrane transporter activity"/>
    <property type="evidence" value="ECO:0007669"/>
    <property type="project" value="TreeGrafter"/>
</dbReference>
<dbReference type="Proteomes" id="UP001182556">
    <property type="component" value="Unassembled WGS sequence"/>
</dbReference>
<dbReference type="Pfam" id="PF01490">
    <property type="entry name" value="Aa_trans"/>
    <property type="match status" value="1"/>
</dbReference>
<feature type="domain" description="Amino acid transporter transmembrane" evidence="8">
    <location>
        <begin position="55"/>
        <end position="449"/>
    </location>
</feature>
<dbReference type="AlphaFoldDB" id="A0AAD9FTR4"/>
<feature type="transmembrane region" description="Helical" evidence="7">
    <location>
        <begin position="64"/>
        <end position="84"/>
    </location>
</feature>
<feature type="transmembrane region" description="Helical" evidence="7">
    <location>
        <begin position="240"/>
        <end position="265"/>
    </location>
</feature>
<feature type="transmembrane region" description="Helical" evidence="7">
    <location>
        <begin position="194"/>
        <end position="216"/>
    </location>
</feature>